<sequence length="1522" mass="173448">MSSDPQSDVMIIKASKYAVLLLVKKPSPREYHLFTINTLNGSFSYDGIEGKSFFSKKNEAFQYIKRHYDFTPDDVILGKGLIGAARFGKYLYILTIQKYVEVARIQNKHSVYLIKKVNYFTIELPFFPPLTAKEQRRIERIIQFPIKNYHIWCPTADLTTPVFSKSHDDSFVWNKYWQEPFESFGLSELCIDMLQGTAISKVLQFNESISTNDLDYYRFTLITLREASNGGMRYYSRGLDDENHAGNEVQSELIVETNSGKFWSHVWRRGSIPVEWKSILAKNFPTVSVSISPQPGKNTHAYFDRLHETFPNAILCVNLLHNAPDNSEYPLCAAYRDSVKDLPRVQYLEFDWHSEVKSKGLSDAVKAFYDSLQIEGAEESDDKFNIELTYTKTDEDLYVPPQEATPDVFETGQDPSPENTVASNFHFKNELDLPLLGAPEDGYITKQTKIARLNCMDSLDRTNVGCFFYAAKVISKIMIEAGVVLRSSKQRSDEIEDYLDLMNGIPLSIRRFLCEAFIKIGDVVAFLYTNTPACMTETFFEVAEVNPKNKEMRENVSASKPQNDSSIAVKRRYHNFLTDKNRQKMFNMFRGKAFEDLIPNVDCGHVPSSLSLPPNAQFMPPYGSIVDKTNLNTKNSSDKSKSKSGKNAKKKKVDVNNLPQKSNYDLTALLQCTPFSVTAFNSNTILIILSRYSYVRDVCIVLVPSEYAPTAVRISFSLTFGPKLPLLPRTALPRVDKPTPVMIKIPPDFANHTGNLPQRFLWFEFASVSGSKISLSNIFVFGEPYRKKVDNFYKFTYQNIVPDIKLPEPSEIHSNDQLPNKDDNANETPNTNKTPDTNANQNANESANEHKEETKSFDYKEDIEELKKKTPEEFLKELPDKTIDFDNFVKYEIIRIANRIGRLESIAIAAINGFNPLDFSLDILKKRIVNTNSETTSTPSKRQNDEDQSNESNNSKAMFAVEWDDVCAVCERKASWKCFECGKAYCDGSESKCSDVHYIDRSNFYAAPILLCDGCYHKYIEHERLLKALIQEYDNFYSYLSTDEVTTSRYVENWLNTFSPCTKSEVSFNLDPTYFPSAFFQNPLEPQFNNVLTETGKVEICSTKKKQEQQGGSILENTQANNADENGKPISSIYNLDSINDAYMMYQGEELFLFLGKPIRVDLIQARGSDDLNMEIYSHNGMKKLHLNKTFSIPREKIPLKRDVEVKKDDESDESDEQITYSDVQKLNESLESDDYDSTDKQNVFRSDEICQGLIIVSDSDCPSDSEESSFYPDYSSDDNNEPPSSNEVDNNDEIKSYNESFRQSLIISSEAAENALALSTATTPKEDRSFYIPTDFEDRFLTLRIKDGSLSYFHVDGLNTPDPIYERDNDNSPKDYDLYPNKKIKIIKSAKSTPLSSISSKKSSSSSNSSTTTFFVNNPNIDSSNPNSTAHLLKRMTLSADCGKETKIRGVLLQNCQGAHSILIYLYYSSSEVKVISYYLPLYEGNEFAIRFSNVQRVVKVYVQFIDVSPFFKDPKFSLYI</sequence>
<name>A0ABR2ICX8_9EUKA</name>
<dbReference type="InterPro" id="IPR002013">
    <property type="entry name" value="SAC_dom"/>
</dbReference>
<feature type="region of interest" description="Disordered" evidence="1">
    <location>
        <begin position="627"/>
        <end position="656"/>
    </location>
</feature>
<evidence type="ECO:0000256" key="1">
    <source>
        <dbReference type="SAM" id="MobiDB-lite"/>
    </source>
</evidence>
<comment type="caution">
    <text evidence="3">The sequence shown here is derived from an EMBL/GenBank/DDBJ whole genome shotgun (WGS) entry which is preliminary data.</text>
</comment>
<feature type="domain" description="SAC" evidence="2">
    <location>
        <begin position="167"/>
        <end position="530"/>
    </location>
</feature>
<organism evidence="3 4">
    <name type="scientific">Tritrichomonas musculus</name>
    <dbReference type="NCBI Taxonomy" id="1915356"/>
    <lineage>
        <taxon>Eukaryota</taxon>
        <taxon>Metamonada</taxon>
        <taxon>Parabasalia</taxon>
        <taxon>Tritrichomonadida</taxon>
        <taxon>Tritrichomonadidae</taxon>
        <taxon>Tritrichomonas</taxon>
    </lineage>
</organism>
<keyword evidence="4" id="KW-1185">Reference proteome</keyword>
<accession>A0ABR2ICX8</accession>
<dbReference type="PANTHER" id="PTHR46817:SF1">
    <property type="entry name" value="SAC DOMAIN-CONTAINING PROTEIN"/>
    <property type="match status" value="1"/>
</dbReference>
<feature type="compositionally biased region" description="Polar residues" evidence="1">
    <location>
        <begin position="1218"/>
        <end position="1230"/>
    </location>
</feature>
<evidence type="ECO:0000313" key="3">
    <source>
        <dbReference type="EMBL" id="KAK8860920.1"/>
    </source>
</evidence>
<feature type="region of interest" description="Disordered" evidence="1">
    <location>
        <begin position="1109"/>
        <end position="1129"/>
    </location>
</feature>
<evidence type="ECO:0000313" key="4">
    <source>
        <dbReference type="Proteomes" id="UP001470230"/>
    </source>
</evidence>
<reference evidence="3 4" key="1">
    <citation type="submission" date="2024-04" db="EMBL/GenBank/DDBJ databases">
        <title>Tritrichomonas musculus Genome.</title>
        <authorList>
            <person name="Alves-Ferreira E."/>
            <person name="Grigg M."/>
            <person name="Lorenzi H."/>
            <person name="Galac M."/>
        </authorList>
    </citation>
    <scope>NUCLEOTIDE SEQUENCE [LARGE SCALE GENOMIC DNA]</scope>
    <source>
        <strain evidence="3 4">EAF2021</strain>
    </source>
</reference>
<feature type="region of interest" description="Disordered" evidence="1">
    <location>
        <begin position="933"/>
        <end position="953"/>
    </location>
</feature>
<feature type="compositionally biased region" description="Basic residues" evidence="1">
    <location>
        <begin position="642"/>
        <end position="652"/>
    </location>
</feature>
<gene>
    <name evidence="3" type="ORF">M9Y10_012612</name>
</gene>
<dbReference type="Pfam" id="PF02383">
    <property type="entry name" value="Syja_N"/>
    <property type="match status" value="1"/>
</dbReference>
<evidence type="ECO:0000259" key="2">
    <source>
        <dbReference type="PROSITE" id="PS50275"/>
    </source>
</evidence>
<feature type="compositionally biased region" description="Basic and acidic residues" evidence="1">
    <location>
        <begin position="847"/>
        <end position="859"/>
    </location>
</feature>
<feature type="compositionally biased region" description="Basic and acidic residues" evidence="1">
    <location>
        <begin position="806"/>
        <end position="824"/>
    </location>
</feature>
<feature type="compositionally biased region" description="Polar residues" evidence="1">
    <location>
        <begin position="1109"/>
        <end position="1124"/>
    </location>
</feature>
<protein>
    <recommendedName>
        <fullName evidence="2">SAC domain-containing protein</fullName>
    </recommendedName>
</protein>
<feature type="region of interest" description="Disordered" evidence="1">
    <location>
        <begin position="1259"/>
        <end position="1293"/>
    </location>
</feature>
<proteinExistence type="predicted"/>
<dbReference type="PANTHER" id="PTHR46817">
    <property type="entry name" value="PHOSPHOINOSITIDE PHOSPHATASE SAC9-RELATED"/>
    <property type="match status" value="1"/>
</dbReference>
<dbReference type="EMBL" id="JAPFFF010000018">
    <property type="protein sequence ID" value="KAK8860920.1"/>
    <property type="molecule type" value="Genomic_DNA"/>
</dbReference>
<feature type="compositionally biased region" description="Polar residues" evidence="1">
    <location>
        <begin position="826"/>
        <end position="837"/>
    </location>
</feature>
<dbReference type="PROSITE" id="PS50275">
    <property type="entry name" value="SAC"/>
    <property type="match status" value="1"/>
</dbReference>
<dbReference type="Proteomes" id="UP001470230">
    <property type="component" value="Unassembled WGS sequence"/>
</dbReference>
<feature type="region of interest" description="Disordered" evidence="1">
    <location>
        <begin position="806"/>
        <end position="859"/>
    </location>
</feature>
<dbReference type="CDD" id="cd00065">
    <property type="entry name" value="FYVE_like_SF"/>
    <property type="match status" value="1"/>
</dbReference>
<feature type="region of interest" description="Disordered" evidence="1">
    <location>
        <begin position="1204"/>
        <end position="1242"/>
    </location>
</feature>